<accession>A0AAN7VAW2</accession>
<evidence type="ECO:0000313" key="4">
    <source>
        <dbReference type="Proteomes" id="UP001329430"/>
    </source>
</evidence>
<keyword evidence="2" id="KW-0472">Membrane</keyword>
<feature type="transmembrane region" description="Helical" evidence="2">
    <location>
        <begin position="100"/>
        <end position="123"/>
    </location>
</feature>
<evidence type="ECO:0000256" key="1">
    <source>
        <dbReference type="ARBA" id="ARBA00005280"/>
    </source>
</evidence>
<dbReference type="InterPro" id="IPR045325">
    <property type="entry name" value="TMEM70/TMEM186/TMEM223"/>
</dbReference>
<dbReference type="Pfam" id="PF06979">
    <property type="entry name" value="TMEM70"/>
    <property type="match status" value="1"/>
</dbReference>
<proteinExistence type="inferred from homology"/>
<dbReference type="PANTHER" id="PTHR13281">
    <property type="entry name" value="TRANSMEMBRANE PROTEIN 70, MITOCHONDRIAL"/>
    <property type="match status" value="1"/>
</dbReference>
<keyword evidence="2" id="KW-1133">Transmembrane helix</keyword>
<evidence type="ECO:0000256" key="2">
    <source>
        <dbReference type="SAM" id="Phobius"/>
    </source>
</evidence>
<name>A0AAN7VAW2_9COLE</name>
<keyword evidence="2" id="KW-0812">Transmembrane</keyword>
<dbReference type="AlphaFoldDB" id="A0AAN7VAW2"/>
<gene>
    <name evidence="3" type="ORF">RI129_008986</name>
</gene>
<sequence length="216" mass="24851">MSLNMCVRLIPQVLNNLHCRHAIITNFRVCKNLHPASYWYRFQSSHVTTPKSTNEIVVYHGTLTTQLRAVKIFSLMTSMSGIIAQPFIYNQLVSLHSIPLMVVAWSFFGFFTIGTPLLLHLLARKYVTVLKYKPDTDTYVATTLNIINIPKQLEFKPEDVKVPEVLGMFTTFTAKDKALFVDPRFFENPKHYGRIMGYDKPLDLKLYKATTSDNKK</sequence>
<evidence type="ECO:0000313" key="3">
    <source>
        <dbReference type="EMBL" id="KAK5642819.1"/>
    </source>
</evidence>
<protein>
    <recommendedName>
        <fullName evidence="5">Transmembrane protein 70</fullName>
    </recommendedName>
</protein>
<dbReference type="EMBL" id="JAVRBK010000006">
    <property type="protein sequence ID" value="KAK5642819.1"/>
    <property type="molecule type" value="Genomic_DNA"/>
</dbReference>
<dbReference type="GO" id="GO:0031966">
    <property type="term" value="C:mitochondrial membrane"/>
    <property type="evidence" value="ECO:0007669"/>
    <property type="project" value="TreeGrafter"/>
</dbReference>
<dbReference type="Proteomes" id="UP001329430">
    <property type="component" value="Chromosome 6"/>
</dbReference>
<keyword evidence="4" id="KW-1185">Reference proteome</keyword>
<comment type="similarity">
    <text evidence="1">Belongs to the TMEM70 family.</text>
</comment>
<evidence type="ECO:0008006" key="5">
    <source>
        <dbReference type="Google" id="ProtNLM"/>
    </source>
</evidence>
<organism evidence="3 4">
    <name type="scientific">Pyrocoelia pectoralis</name>
    <dbReference type="NCBI Taxonomy" id="417401"/>
    <lineage>
        <taxon>Eukaryota</taxon>
        <taxon>Metazoa</taxon>
        <taxon>Ecdysozoa</taxon>
        <taxon>Arthropoda</taxon>
        <taxon>Hexapoda</taxon>
        <taxon>Insecta</taxon>
        <taxon>Pterygota</taxon>
        <taxon>Neoptera</taxon>
        <taxon>Endopterygota</taxon>
        <taxon>Coleoptera</taxon>
        <taxon>Polyphaga</taxon>
        <taxon>Elateriformia</taxon>
        <taxon>Elateroidea</taxon>
        <taxon>Lampyridae</taxon>
        <taxon>Lampyrinae</taxon>
        <taxon>Pyrocoelia</taxon>
    </lineage>
</organism>
<reference evidence="3 4" key="1">
    <citation type="journal article" date="2024" name="Insects">
        <title>An Improved Chromosome-Level Genome Assembly of the Firefly Pyrocoelia pectoralis.</title>
        <authorList>
            <person name="Fu X."/>
            <person name="Meyer-Rochow V.B."/>
            <person name="Ballantyne L."/>
            <person name="Zhu X."/>
        </authorList>
    </citation>
    <scope>NUCLEOTIDE SEQUENCE [LARGE SCALE GENOMIC DNA]</scope>
    <source>
        <tissue evidence="3">Whole body</tissue>
    </source>
</reference>
<dbReference type="PANTHER" id="PTHR13281:SF0">
    <property type="entry name" value="TRANSMEMBRANE PROTEIN 70, MITOCHONDRIAL"/>
    <property type="match status" value="1"/>
</dbReference>
<comment type="caution">
    <text evidence="3">The sequence shown here is derived from an EMBL/GenBank/DDBJ whole genome shotgun (WGS) entry which is preliminary data.</text>
</comment>
<feature type="transmembrane region" description="Helical" evidence="2">
    <location>
        <begin position="69"/>
        <end position="88"/>
    </location>
</feature>
<dbReference type="InterPro" id="IPR009724">
    <property type="entry name" value="TMEM70"/>
</dbReference>
<dbReference type="GO" id="GO:0033615">
    <property type="term" value="P:mitochondrial proton-transporting ATP synthase complex assembly"/>
    <property type="evidence" value="ECO:0007669"/>
    <property type="project" value="TreeGrafter"/>
</dbReference>